<keyword evidence="2" id="KW-0732">Signal</keyword>
<evidence type="ECO:0000313" key="3">
    <source>
        <dbReference type="EMBL" id="ATU82460.1"/>
    </source>
</evidence>
<dbReference type="PROSITE" id="PS51257">
    <property type="entry name" value="PROKAR_LIPOPROTEIN"/>
    <property type="match status" value="1"/>
</dbReference>
<feature type="signal peptide" evidence="2">
    <location>
        <begin position="1"/>
        <end position="20"/>
    </location>
</feature>
<proteinExistence type="evidence at transcript level"/>
<organism evidence="3">
    <name type="scientific">Lethocerus distinctifemur</name>
    <dbReference type="NCBI Taxonomy" id="280095"/>
    <lineage>
        <taxon>Eukaryota</taxon>
        <taxon>Metazoa</taxon>
        <taxon>Ecdysozoa</taxon>
        <taxon>Arthropoda</taxon>
        <taxon>Hexapoda</taxon>
        <taxon>Insecta</taxon>
        <taxon>Pterygota</taxon>
        <taxon>Neoptera</taxon>
        <taxon>Paraneoptera</taxon>
        <taxon>Hemiptera</taxon>
        <taxon>Heteroptera</taxon>
        <taxon>Panheteroptera</taxon>
        <taxon>Nepomorpha</taxon>
        <taxon>Belostomatidae</taxon>
        <taxon>Lethocerinae</taxon>
        <taxon>Lethocerus</taxon>
    </lineage>
</organism>
<evidence type="ECO:0000256" key="1">
    <source>
        <dbReference type="SAM" id="MobiDB-lite"/>
    </source>
</evidence>
<evidence type="ECO:0000256" key="2">
    <source>
        <dbReference type="SAM" id="SignalP"/>
    </source>
</evidence>
<accession>A0A2K8JVY1</accession>
<reference evidence="3" key="1">
    <citation type="journal article" date="2018" name="Cell. Mol. Life Sci.">
        <title>Giant fish-killing water bug reveals ancient and dynamic venom evolution in Heteroptera.</title>
        <authorList>
            <person name="Walker A.A."/>
            <person name="Hernandez-Vargas M.J."/>
            <person name="Corzo G."/>
            <person name="Fry B.G."/>
            <person name="King G.F."/>
        </authorList>
    </citation>
    <scope>NUCLEOTIDE SEQUENCE</scope>
</reference>
<name>A0A2K8JVY1_9HEMI</name>
<dbReference type="EMBL" id="MF683319">
    <property type="protein sequence ID" value="ATU82460.1"/>
    <property type="molecule type" value="mRNA"/>
</dbReference>
<feature type="region of interest" description="Disordered" evidence="1">
    <location>
        <begin position="20"/>
        <end position="51"/>
    </location>
</feature>
<feature type="chain" id="PRO_5017947778" evidence="2">
    <location>
        <begin position="21"/>
        <end position="97"/>
    </location>
</feature>
<dbReference type="AlphaFoldDB" id="A0A2K8JVY1"/>
<protein>
    <submittedName>
        <fullName evidence="3">Venom peptide Ld13a</fullName>
    </submittedName>
</protein>
<sequence>MDLRLLVLVVVFCVLGSCTASWSHSRPPIGGSTGPYNPNPPRRPGRPSRSIPEDLALEEIYEQVGPVLEALRHKRFSVPIVVLPPPPPPPSSSDYAV</sequence>